<keyword evidence="3" id="KW-1185">Reference proteome</keyword>
<dbReference type="SMART" id="SM00530">
    <property type="entry name" value="HTH_XRE"/>
    <property type="match status" value="1"/>
</dbReference>
<dbReference type="Pfam" id="PF13443">
    <property type="entry name" value="HTH_26"/>
    <property type="match status" value="1"/>
</dbReference>
<dbReference type="Proteomes" id="UP000186102">
    <property type="component" value="Unassembled WGS sequence"/>
</dbReference>
<proteinExistence type="predicted"/>
<dbReference type="AlphaFoldDB" id="A0A1Q8QLT9"/>
<reference evidence="2 3" key="1">
    <citation type="submission" date="2016-09" db="EMBL/GenBank/DDBJ databases">
        <title>Complete genome of Desulfosporosinus sp. OL.</title>
        <authorList>
            <person name="Mardanov A."/>
            <person name="Beletsky A."/>
            <person name="Panova A."/>
            <person name="Karnachuk O."/>
            <person name="Ravin N."/>
        </authorList>
    </citation>
    <scope>NUCLEOTIDE SEQUENCE [LARGE SCALE GENOMIC DNA]</scope>
    <source>
        <strain evidence="2 3">OL</strain>
    </source>
</reference>
<dbReference type="GO" id="GO:0003677">
    <property type="term" value="F:DNA binding"/>
    <property type="evidence" value="ECO:0007669"/>
    <property type="project" value="InterPro"/>
</dbReference>
<dbReference type="SUPFAM" id="SSF47413">
    <property type="entry name" value="lambda repressor-like DNA-binding domains"/>
    <property type="match status" value="1"/>
</dbReference>
<gene>
    <name evidence="2" type="ORF">DSOL_4170</name>
</gene>
<name>A0A1Q8QLT9_9FIRM</name>
<dbReference type="Gene3D" id="1.10.260.40">
    <property type="entry name" value="lambda repressor-like DNA-binding domains"/>
    <property type="match status" value="1"/>
</dbReference>
<sequence length="80" mass="8972">MDTRQAVVNRIVELCKERKITPNALSYRAAVPQSTIKSILNDESLNPGIVTIKKLCDGLEISLSDFFNTDVFCNLEQELT</sequence>
<evidence type="ECO:0000259" key="1">
    <source>
        <dbReference type="PROSITE" id="PS50943"/>
    </source>
</evidence>
<feature type="domain" description="HTH cro/C1-type" evidence="1">
    <location>
        <begin position="11"/>
        <end position="66"/>
    </location>
</feature>
<dbReference type="STRING" id="1888891.DSOL_4170"/>
<dbReference type="PROSITE" id="PS50943">
    <property type="entry name" value="HTH_CROC1"/>
    <property type="match status" value="1"/>
</dbReference>
<dbReference type="InterPro" id="IPR001387">
    <property type="entry name" value="Cro/C1-type_HTH"/>
</dbReference>
<evidence type="ECO:0000313" key="3">
    <source>
        <dbReference type="Proteomes" id="UP000186102"/>
    </source>
</evidence>
<evidence type="ECO:0000313" key="2">
    <source>
        <dbReference type="EMBL" id="OLN28272.1"/>
    </source>
</evidence>
<organism evidence="2 3">
    <name type="scientific">Desulfosporosinus metallidurans</name>
    <dbReference type="NCBI Taxonomy" id="1888891"/>
    <lineage>
        <taxon>Bacteria</taxon>
        <taxon>Bacillati</taxon>
        <taxon>Bacillota</taxon>
        <taxon>Clostridia</taxon>
        <taxon>Eubacteriales</taxon>
        <taxon>Desulfitobacteriaceae</taxon>
        <taxon>Desulfosporosinus</taxon>
    </lineage>
</organism>
<comment type="caution">
    <text evidence="2">The sequence shown here is derived from an EMBL/GenBank/DDBJ whole genome shotgun (WGS) entry which is preliminary data.</text>
</comment>
<dbReference type="InterPro" id="IPR010982">
    <property type="entry name" value="Lambda_DNA-bd_dom_sf"/>
</dbReference>
<dbReference type="OrthoDB" id="9781521at2"/>
<protein>
    <submittedName>
        <fullName evidence="2">Transcriptional regulator, Cro/CI family</fullName>
    </submittedName>
</protein>
<dbReference type="RefSeq" id="WP_075366550.1">
    <property type="nucleotide sequence ID" value="NZ_MLBF01000045.1"/>
</dbReference>
<accession>A0A1Q8QLT9</accession>
<dbReference type="EMBL" id="MLBF01000045">
    <property type="protein sequence ID" value="OLN28272.1"/>
    <property type="molecule type" value="Genomic_DNA"/>
</dbReference>